<gene>
    <name evidence="4" type="ORF">GCM10007416_24280</name>
</gene>
<organism evidence="4 5">
    <name type="scientific">Kroppenstedtia guangzhouensis</name>
    <dbReference type="NCBI Taxonomy" id="1274356"/>
    <lineage>
        <taxon>Bacteria</taxon>
        <taxon>Bacillati</taxon>
        <taxon>Bacillota</taxon>
        <taxon>Bacilli</taxon>
        <taxon>Bacillales</taxon>
        <taxon>Thermoactinomycetaceae</taxon>
        <taxon>Kroppenstedtia</taxon>
    </lineage>
</organism>
<keyword evidence="2" id="KW-0732">Signal</keyword>
<feature type="compositionally biased region" description="Polar residues" evidence="1">
    <location>
        <begin position="158"/>
        <end position="169"/>
    </location>
</feature>
<keyword evidence="5" id="KW-1185">Reference proteome</keyword>
<reference evidence="5" key="1">
    <citation type="journal article" date="2019" name="Int. J. Syst. Evol. Microbiol.">
        <title>The Global Catalogue of Microorganisms (GCM) 10K type strain sequencing project: providing services to taxonomists for standard genome sequencing and annotation.</title>
        <authorList>
            <consortium name="The Broad Institute Genomics Platform"/>
            <consortium name="The Broad Institute Genome Sequencing Center for Infectious Disease"/>
            <person name="Wu L."/>
            <person name="Ma J."/>
        </authorList>
    </citation>
    <scope>NUCLEOTIDE SEQUENCE [LARGE SCALE GENOMIC DNA]</scope>
    <source>
        <strain evidence="5">CGMCC 1.12404</strain>
    </source>
</reference>
<comment type="caution">
    <text evidence="4">The sequence shown here is derived from an EMBL/GenBank/DDBJ whole genome shotgun (WGS) entry which is preliminary data.</text>
</comment>
<evidence type="ECO:0000313" key="5">
    <source>
        <dbReference type="Proteomes" id="UP000617979"/>
    </source>
</evidence>
<name>A0ABQ1GTR8_9BACL</name>
<dbReference type="RefSeq" id="WP_188432786.1">
    <property type="nucleotide sequence ID" value="NZ_BMEX01000008.1"/>
</dbReference>
<protein>
    <recommendedName>
        <fullName evidence="3">PrcB C-terminal domain-containing protein</fullName>
    </recommendedName>
</protein>
<feature type="domain" description="PrcB C-terminal" evidence="3">
    <location>
        <begin position="81"/>
        <end position="136"/>
    </location>
</feature>
<feature type="domain" description="PrcB C-terminal" evidence="3">
    <location>
        <begin position="218"/>
        <end position="273"/>
    </location>
</feature>
<evidence type="ECO:0000259" key="3">
    <source>
        <dbReference type="Pfam" id="PF14343"/>
    </source>
</evidence>
<feature type="region of interest" description="Disordered" evidence="1">
    <location>
        <begin position="150"/>
        <end position="176"/>
    </location>
</feature>
<dbReference type="EMBL" id="BMEX01000008">
    <property type="protein sequence ID" value="GGA50257.1"/>
    <property type="molecule type" value="Genomic_DNA"/>
</dbReference>
<dbReference type="InterPro" id="IPR025748">
    <property type="entry name" value="PrcB_C_dom"/>
</dbReference>
<accession>A0ABQ1GTR8</accession>
<dbReference type="Pfam" id="PF14343">
    <property type="entry name" value="PrcB_C"/>
    <property type="match status" value="2"/>
</dbReference>
<proteinExistence type="predicted"/>
<feature type="chain" id="PRO_5046571971" description="PrcB C-terminal domain-containing protein" evidence="2">
    <location>
        <begin position="19"/>
        <end position="301"/>
    </location>
</feature>
<evidence type="ECO:0000256" key="1">
    <source>
        <dbReference type="SAM" id="MobiDB-lite"/>
    </source>
</evidence>
<dbReference type="Proteomes" id="UP000617979">
    <property type="component" value="Unassembled WGS sequence"/>
</dbReference>
<sequence length="301" mass="33332">MRNWKVTLLMFTMFALVAAGCGTPFHSDDARGGSGKSWEPLQFRQESQNSLPDEVKQRQVEVMQTAGDQFSHTEVNSGDRTYLILALGQRPTGGYSIRINEVVRKGNTIRIHAEEVPPAQDAFTTEAITYPSIVISLVSPKREVKFDYHIRKTGKPKGSSTRNPGSQAVSVDDPNTLKLDAQPEPRLSALPDVVKQKVEELRSRLHGGKAVIHHKDQTYLIIALGQRRSGGYGIALESIQQKDREIHIHARETVPAPNTVTLSALTNPVHVFSLAKPDQPMEFTFHVQTESSPPDGGKIRN</sequence>
<evidence type="ECO:0000313" key="4">
    <source>
        <dbReference type="EMBL" id="GGA50257.1"/>
    </source>
</evidence>
<feature type="signal peptide" evidence="2">
    <location>
        <begin position="1"/>
        <end position="18"/>
    </location>
</feature>
<evidence type="ECO:0000256" key="2">
    <source>
        <dbReference type="SAM" id="SignalP"/>
    </source>
</evidence>
<dbReference type="PROSITE" id="PS51257">
    <property type="entry name" value="PROKAR_LIPOPROTEIN"/>
    <property type="match status" value="1"/>
</dbReference>